<dbReference type="FunFam" id="1.10.10.60:FF:000090">
    <property type="entry name" value="Transcriptional regulator ArgR, AraC family"/>
    <property type="match status" value="1"/>
</dbReference>
<evidence type="ECO:0000256" key="1">
    <source>
        <dbReference type="ARBA" id="ARBA00023015"/>
    </source>
</evidence>
<evidence type="ECO:0000256" key="2">
    <source>
        <dbReference type="ARBA" id="ARBA00023125"/>
    </source>
</evidence>
<dbReference type="PANTHER" id="PTHR43130:SF3">
    <property type="entry name" value="HTH-TYPE TRANSCRIPTIONAL REGULATOR RV1931C"/>
    <property type="match status" value="1"/>
</dbReference>
<keyword evidence="7" id="KW-1185">Reference proteome</keyword>
<sequence length="372" mass="41277">MVMATRSSATTTLGSKKTTKVGFLLLDHFTMIALASSIEPLRMANQLSADTLYNWSLISEDGQPVTASDGLSLSPDLSIYDAADFDLIIVAGGVDITRAYTAKQASWLSKQARKGVTIGGICTGAYLLAYAGLLDGYQCSVHWECLTALQEIFPKVKCNNRLFSLDRDRITSSGGTAAMDMLLTMIGKQHGPRLSSAISDMFICERIRHESDQQRMPMRQFNAGGAGATKLVDVIELMENNLEEPIELDELATFVDVSRRQIERMFHRHLDCSPSKYYLKLRLERARKLLKQSNMSIVEISMACGFISTPHFSRCYRKHIGVSPRDERKQAWSNPVQGDFQLPNSGDVLKMAHAQEALDHSHAEPSYGSVVM</sequence>
<dbReference type="InterPro" id="IPR002818">
    <property type="entry name" value="DJ-1/PfpI"/>
</dbReference>
<feature type="domain" description="HTH araC/xylS-type" evidence="5">
    <location>
        <begin position="232"/>
        <end position="330"/>
    </location>
</feature>
<dbReference type="Pfam" id="PF12833">
    <property type="entry name" value="HTH_18"/>
    <property type="match status" value="1"/>
</dbReference>
<dbReference type="SMART" id="SM00342">
    <property type="entry name" value="HTH_ARAC"/>
    <property type="match status" value="1"/>
</dbReference>
<dbReference type="OrthoDB" id="6057514at2"/>
<keyword evidence="4" id="KW-1133">Transmembrane helix</keyword>
<protein>
    <submittedName>
        <fullName evidence="6">AraC family transcriptional regulator with amidase-like domain</fullName>
    </submittedName>
</protein>
<dbReference type="PROSITE" id="PS00041">
    <property type="entry name" value="HTH_ARAC_FAMILY_1"/>
    <property type="match status" value="1"/>
</dbReference>
<keyword evidence="3" id="KW-0804">Transcription</keyword>
<keyword evidence="4" id="KW-0812">Transmembrane</keyword>
<keyword evidence="4" id="KW-0472">Membrane</keyword>
<dbReference type="SUPFAM" id="SSF46689">
    <property type="entry name" value="Homeodomain-like"/>
    <property type="match status" value="2"/>
</dbReference>
<evidence type="ECO:0000259" key="5">
    <source>
        <dbReference type="PROSITE" id="PS01124"/>
    </source>
</evidence>
<dbReference type="InterPro" id="IPR052158">
    <property type="entry name" value="INH-QAR"/>
</dbReference>
<dbReference type="GO" id="GO:0003700">
    <property type="term" value="F:DNA-binding transcription factor activity"/>
    <property type="evidence" value="ECO:0007669"/>
    <property type="project" value="InterPro"/>
</dbReference>
<comment type="caution">
    <text evidence="6">The sequence shown here is derived from an EMBL/GenBank/DDBJ whole genome shotgun (WGS) entry which is preliminary data.</text>
</comment>
<dbReference type="InterPro" id="IPR020449">
    <property type="entry name" value="Tscrpt_reg_AraC-type_HTH"/>
</dbReference>
<organism evidence="6 7">
    <name type="scientific">Marinomonas aquiplantarum</name>
    <dbReference type="NCBI Taxonomy" id="491951"/>
    <lineage>
        <taxon>Bacteria</taxon>
        <taxon>Pseudomonadati</taxon>
        <taxon>Pseudomonadota</taxon>
        <taxon>Gammaproteobacteria</taxon>
        <taxon>Oceanospirillales</taxon>
        <taxon>Oceanospirillaceae</taxon>
        <taxon>Marinomonas</taxon>
    </lineage>
</organism>
<dbReference type="Proteomes" id="UP000252086">
    <property type="component" value="Unassembled WGS sequence"/>
</dbReference>
<evidence type="ECO:0000313" key="6">
    <source>
        <dbReference type="EMBL" id="RBO81937.1"/>
    </source>
</evidence>
<evidence type="ECO:0000256" key="4">
    <source>
        <dbReference type="SAM" id="Phobius"/>
    </source>
</evidence>
<dbReference type="GO" id="GO:0043565">
    <property type="term" value="F:sequence-specific DNA binding"/>
    <property type="evidence" value="ECO:0007669"/>
    <property type="project" value="InterPro"/>
</dbReference>
<dbReference type="InterPro" id="IPR018060">
    <property type="entry name" value="HTH_AraC"/>
</dbReference>
<dbReference type="PRINTS" id="PR00032">
    <property type="entry name" value="HTHARAC"/>
</dbReference>
<dbReference type="InterPro" id="IPR029062">
    <property type="entry name" value="Class_I_gatase-like"/>
</dbReference>
<accession>A0A366CVS5</accession>
<dbReference type="InterPro" id="IPR009057">
    <property type="entry name" value="Homeodomain-like_sf"/>
</dbReference>
<gene>
    <name evidence="6" type="ORF">DFP76_10780</name>
</gene>
<keyword evidence="2" id="KW-0238">DNA-binding</keyword>
<dbReference type="PROSITE" id="PS01124">
    <property type="entry name" value="HTH_ARAC_FAMILY_2"/>
    <property type="match status" value="1"/>
</dbReference>
<feature type="transmembrane region" description="Helical" evidence="4">
    <location>
        <begin position="21"/>
        <end position="38"/>
    </location>
</feature>
<dbReference type="PANTHER" id="PTHR43130">
    <property type="entry name" value="ARAC-FAMILY TRANSCRIPTIONAL REGULATOR"/>
    <property type="match status" value="1"/>
</dbReference>
<dbReference type="Gene3D" id="3.40.50.880">
    <property type="match status" value="1"/>
</dbReference>
<dbReference type="Gene3D" id="1.10.10.60">
    <property type="entry name" value="Homeodomain-like"/>
    <property type="match status" value="1"/>
</dbReference>
<dbReference type="CDD" id="cd03136">
    <property type="entry name" value="GATase1_AraC_ArgR_like"/>
    <property type="match status" value="1"/>
</dbReference>
<proteinExistence type="predicted"/>
<name>A0A366CVS5_9GAMM</name>
<evidence type="ECO:0000313" key="7">
    <source>
        <dbReference type="Proteomes" id="UP000252086"/>
    </source>
</evidence>
<dbReference type="RefSeq" id="WP_113875135.1">
    <property type="nucleotide sequence ID" value="NZ_QNRF01000007.1"/>
</dbReference>
<dbReference type="EMBL" id="QNRF01000007">
    <property type="protein sequence ID" value="RBO81937.1"/>
    <property type="molecule type" value="Genomic_DNA"/>
</dbReference>
<reference evidence="6 7" key="1">
    <citation type="submission" date="2018-06" db="EMBL/GenBank/DDBJ databases">
        <title>Genomic Encyclopedia of Type Strains, Phase III (KMG-III): the genomes of soil and plant-associated and newly described type strains.</title>
        <authorList>
            <person name="Whitman W."/>
        </authorList>
    </citation>
    <scope>NUCLEOTIDE SEQUENCE [LARGE SCALE GENOMIC DNA]</scope>
    <source>
        <strain evidence="6 7">CECT 7732</strain>
    </source>
</reference>
<dbReference type="InterPro" id="IPR018062">
    <property type="entry name" value="HTH_AraC-typ_CS"/>
</dbReference>
<dbReference type="SUPFAM" id="SSF52317">
    <property type="entry name" value="Class I glutamine amidotransferase-like"/>
    <property type="match status" value="1"/>
</dbReference>
<evidence type="ECO:0000256" key="3">
    <source>
        <dbReference type="ARBA" id="ARBA00023163"/>
    </source>
</evidence>
<keyword evidence="1" id="KW-0805">Transcription regulation</keyword>
<dbReference type="AlphaFoldDB" id="A0A366CVS5"/>
<dbReference type="Pfam" id="PF01965">
    <property type="entry name" value="DJ-1_PfpI"/>
    <property type="match status" value="1"/>
</dbReference>